<gene>
    <name evidence="4" type="ORF">EV665_106211</name>
</gene>
<feature type="domain" description="Ketoreductase" evidence="3">
    <location>
        <begin position="7"/>
        <end position="194"/>
    </location>
</feature>
<dbReference type="InterPro" id="IPR057326">
    <property type="entry name" value="KR_dom"/>
</dbReference>
<keyword evidence="5" id="KW-1185">Reference proteome</keyword>
<dbReference type="InterPro" id="IPR002347">
    <property type="entry name" value="SDR_fam"/>
</dbReference>
<evidence type="ECO:0000313" key="4">
    <source>
        <dbReference type="EMBL" id="TCN45733.1"/>
    </source>
</evidence>
<dbReference type="RefSeq" id="WP_064329266.1">
    <property type="nucleotide sequence ID" value="NZ_BAABEI010000012.1"/>
</dbReference>
<keyword evidence="2" id="KW-0560">Oxidoreductase</keyword>
<protein>
    <submittedName>
        <fullName evidence="4">NADP-dependent 3-hydroxy acid dehydrogenase YdfG</fullName>
    </submittedName>
</protein>
<dbReference type="CDD" id="cd05233">
    <property type="entry name" value="SDR_c"/>
    <property type="match status" value="1"/>
</dbReference>
<evidence type="ECO:0000313" key="5">
    <source>
        <dbReference type="Proteomes" id="UP000295351"/>
    </source>
</evidence>
<evidence type="ECO:0000256" key="2">
    <source>
        <dbReference type="ARBA" id="ARBA00023002"/>
    </source>
</evidence>
<name>A0A4R2CX39_SHIGR</name>
<dbReference type="SMART" id="SM00822">
    <property type="entry name" value="PKS_KR"/>
    <property type="match status" value="1"/>
</dbReference>
<sequence length="252" mass="26384">MIELQGRTAVITGAGRGLGAALALSLAQAGCNLVLCGRNPAALETLADRIASTTGRRPASVAVDLADSESVRRAVDAITRSHNHVDLLVNNGAMWLEARDTPHSAEEVLTVINSAVTGTFLFTQGLLPLLRRSAHPDIVTIGSVSGLPNAPLQTVSVPFYAAKRAQAALADGLRQMLAGTPLRSIVVHPPYLDDVQPGEPEWAEAAERAKGTRGTNRDVVDAVLFAVTRPRHITLSIVLDADDGGVFPAQGG</sequence>
<dbReference type="Gene3D" id="3.40.50.720">
    <property type="entry name" value="NAD(P)-binding Rossmann-like Domain"/>
    <property type="match status" value="1"/>
</dbReference>
<evidence type="ECO:0000259" key="3">
    <source>
        <dbReference type="SMART" id="SM00822"/>
    </source>
</evidence>
<reference evidence="4 5" key="1">
    <citation type="submission" date="2019-03" db="EMBL/GenBank/DDBJ databases">
        <title>Genomic Encyclopedia of Type Strains, Phase IV (KMG-IV): sequencing the most valuable type-strain genomes for metagenomic binning, comparative biology and taxonomic classification.</title>
        <authorList>
            <person name="Goeker M."/>
        </authorList>
    </citation>
    <scope>NUCLEOTIDE SEQUENCE [LARGE SCALE GENOMIC DNA]</scope>
    <source>
        <strain evidence="4 5">DSM 18401</strain>
    </source>
</reference>
<dbReference type="PANTHER" id="PTHR44196:SF1">
    <property type="entry name" value="DEHYDROGENASE_REDUCTASE SDR FAMILY MEMBER 7B"/>
    <property type="match status" value="1"/>
</dbReference>
<dbReference type="GO" id="GO:0016491">
    <property type="term" value="F:oxidoreductase activity"/>
    <property type="evidence" value="ECO:0007669"/>
    <property type="project" value="UniProtKB-KW"/>
</dbReference>
<dbReference type="AlphaFoldDB" id="A0A4R2CX39"/>
<accession>A0A4R2CX39</accession>
<dbReference type="GO" id="GO:0016020">
    <property type="term" value="C:membrane"/>
    <property type="evidence" value="ECO:0007669"/>
    <property type="project" value="TreeGrafter"/>
</dbReference>
<proteinExistence type="inferred from homology"/>
<dbReference type="PRINTS" id="PR00081">
    <property type="entry name" value="GDHRDH"/>
</dbReference>
<dbReference type="EMBL" id="SLVX01000006">
    <property type="protein sequence ID" value="TCN45733.1"/>
    <property type="molecule type" value="Genomic_DNA"/>
</dbReference>
<dbReference type="PANTHER" id="PTHR44196">
    <property type="entry name" value="DEHYDROGENASE/REDUCTASE SDR FAMILY MEMBER 7B"/>
    <property type="match status" value="1"/>
</dbReference>
<dbReference type="InterPro" id="IPR036291">
    <property type="entry name" value="NAD(P)-bd_dom_sf"/>
</dbReference>
<dbReference type="SUPFAM" id="SSF51735">
    <property type="entry name" value="NAD(P)-binding Rossmann-fold domains"/>
    <property type="match status" value="1"/>
</dbReference>
<evidence type="ECO:0000256" key="1">
    <source>
        <dbReference type="ARBA" id="ARBA00006484"/>
    </source>
</evidence>
<dbReference type="Proteomes" id="UP000295351">
    <property type="component" value="Unassembled WGS sequence"/>
</dbReference>
<organism evidence="4 5">
    <name type="scientific">Shinella granuli</name>
    <dbReference type="NCBI Taxonomy" id="323621"/>
    <lineage>
        <taxon>Bacteria</taxon>
        <taxon>Pseudomonadati</taxon>
        <taxon>Pseudomonadota</taxon>
        <taxon>Alphaproteobacteria</taxon>
        <taxon>Hyphomicrobiales</taxon>
        <taxon>Rhizobiaceae</taxon>
        <taxon>Shinella</taxon>
    </lineage>
</organism>
<comment type="caution">
    <text evidence="4">The sequence shown here is derived from an EMBL/GenBank/DDBJ whole genome shotgun (WGS) entry which is preliminary data.</text>
</comment>
<comment type="similarity">
    <text evidence="1">Belongs to the short-chain dehydrogenases/reductases (SDR) family.</text>
</comment>
<dbReference type="Pfam" id="PF00106">
    <property type="entry name" value="adh_short"/>
    <property type="match status" value="1"/>
</dbReference>